<evidence type="ECO:0000313" key="5">
    <source>
        <dbReference type="Proteomes" id="UP001232992"/>
    </source>
</evidence>
<feature type="region of interest" description="Disordered" evidence="2">
    <location>
        <begin position="255"/>
        <end position="286"/>
    </location>
</feature>
<name>A0ABT7C014_9CYAN</name>
<sequence>MIPSITIILLVAIAFLSSCIVTIPEPYQALVERFGTYQRTLEPGVNFIVPILDRVVIRALMSERLLDVPPQQTITKDNVSLKVDAIIYWQIVNLRRAYYNIDNVENALENLVLTNLRGQIGLQEMSQTFSGIKEINKAVLDQVDTITENWGIKLIRLEIRDITPPQSILDSLEQERAAESKQQASITEAQGGAQSIKILAEALGLEPRSQEFIQYLIAQRYLETNQQLTESPNSKVFFMNPNVLNENLNSLLEYESRESENRNNQNYSPSFSKEEESESASNGSEE</sequence>
<dbReference type="InterPro" id="IPR001972">
    <property type="entry name" value="Stomatin_HflK_fam"/>
</dbReference>
<dbReference type="PANTHER" id="PTHR10264:SF19">
    <property type="entry name" value="AT06885P-RELATED"/>
    <property type="match status" value="1"/>
</dbReference>
<dbReference type="PANTHER" id="PTHR10264">
    <property type="entry name" value="BAND 7 PROTEIN-RELATED"/>
    <property type="match status" value="1"/>
</dbReference>
<dbReference type="Proteomes" id="UP001232992">
    <property type="component" value="Unassembled WGS sequence"/>
</dbReference>
<gene>
    <name evidence="4" type="ORF">PMH09_16530</name>
</gene>
<proteinExistence type="inferred from homology"/>
<feature type="compositionally biased region" description="Low complexity" evidence="2">
    <location>
        <begin position="262"/>
        <end position="271"/>
    </location>
</feature>
<dbReference type="InterPro" id="IPR043202">
    <property type="entry name" value="Band-7_stomatin-like"/>
</dbReference>
<organism evidence="4 5">
    <name type="scientific">Roseofilum casamattae BLCC-M143</name>
    <dbReference type="NCBI Taxonomy" id="3022442"/>
    <lineage>
        <taxon>Bacteria</taxon>
        <taxon>Bacillati</taxon>
        <taxon>Cyanobacteriota</taxon>
        <taxon>Cyanophyceae</taxon>
        <taxon>Desertifilales</taxon>
        <taxon>Desertifilaceae</taxon>
        <taxon>Roseofilum</taxon>
        <taxon>Roseofilum casamattae</taxon>
    </lineage>
</organism>
<dbReference type="Gene3D" id="3.30.479.30">
    <property type="entry name" value="Band 7 domain"/>
    <property type="match status" value="1"/>
</dbReference>
<protein>
    <submittedName>
        <fullName evidence="4">SPFH/Band 7/PHB domain protein</fullName>
    </submittedName>
</protein>
<dbReference type="PRINTS" id="PR00721">
    <property type="entry name" value="STOMATIN"/>
</dbReference>
<dbReference type="EMBL" id="JAQOSQ010000020">
    <property type="protein sequence ID" value="MDJ1184796.1"/>
    <property type="molecule type" value="Genomic_DNA"/>
</dbReference>
<evidence type="ECO:0000256" key="1">
    <source>
        <dbReference type="ARBA" id="ARBA00008164"/>
    </source>
</evidence>
<dbReference type="SUPFAM" id="SSF117892">
    <property type="entry name" value="Band 7/SPFH domain"/>
    <property type="match status" value="1"/>
</dbReference>
<feature type="domain" description="Band 7" evidence="3">
    <location>
        <begin position="18"/>
        <end position="176"/>
    </location>
</feature>
<comment type="similarity">
    <text evidence="1">Belongs to the band 7/mec-2 family.</text>
</comment>
<reference evidence="4 5" key="1">
    <citation type="submission" date="2023-01" db="EMBL/GenBank/DDBJ databases">
        <title>Novel diversity within Roseofilum (Cyanobacteria; Desertifilaceae) from marine benthic mats with descriptions of four novel species.</title>
        <authorList>
            <person name="Wang Y."/>
            <person name="Berthold D.E."/>
            <person name="Hu J."/>
            <person name="Lefler F.W."/>
            <person name="Laughinghouse H.D. IV."/>
        </authorList>
    </citation>
    <scope>NUCLEOTIDE SEQUENCE [LARGE SCALE GENOMIC DNA]</scope>
    <source>
        <strain evidence="4 5">BLCC-M143</strain>
    </source>
</reference>
<evidence type="ECO:0000313" key="4">
    <source>
        <dbReference type="EMBL" id="MDJ1184796.1"/>
    </source>
</evidence>
<dbReference type="RefSeq" id="WP_283759451.1">
    <property type="nucleotide sequence ID" value="NZ_JAQOSQ010000020.1"/>
</dbReference>
<dbReference type="SMART" id="SM00244">
    <property type="entry name" value="PHB"/>
    <property type="match status" value="1"/>
</dbReference>
<keyword evidence="5" id="KW-1185">Reference proteome</keyword>
<evidence type="ECO:0000259" key="3">
    <source>
        <dbReference type="SMART" id="SM00244"/>
    </source>
</evidence>
<evidence type="ECO:0000256" key="2">
    <source>
        <dbReference type="SAM" id="MobiDB-lite"/>
    </source>
</evidence>
<accession>A0ABT7C014</accession>
<dbReference type="InterPro" id="IPR001107">
    <property type="entry name" value="Band_7"/>
</dbReference>
<dbReference type="CDD" id="cd08829">
    <property type="entry name" value="SPFH_paraslipin"/>
    <property type="match status" value="1"/>
</dbReference>
<dbReference type="Pfam" id="PF01145">
    <property type="entry name" value="Band_7"/>
    <property type="match status" value="1"/>
</dbReference>
<dbReference type="InterPro" id="IPR036013">
    <property type="entry name" value="Band_7/SPFH_dom_sf"/>
</dbReference>
<comment type="caution">
    <text evidence="4">The sequence shown here is derived from an EMBL/GenBank/DDBJ whole genome shotgun (WGS) entry which is preliminary data.</text>
</comment>